<evidence type="ECO:0000256" key="1">
    <source>
        <dbReference type="SAM" id="SignalP"/>
    </source>
</evidence>
<dbReference type="Proteomes" id="UP000297716">
    <property type="component" value="Unassembled WGS sequence"/>
</dbReference>
<feature type="chain" id="PRO_5021500854" description="Extracellular membrane protein CFEM domain-containing protein" evidence="1">
    <location>
        <begin position="22"/>
        <end position="152"/>
    </location>
</feature>
<gene>
    <name evidence="2" type="ORF">E0Z10_g4828</name>
</gene>
<proteinExistence type="predicted"/>
<feature type="signal peptide" evidence="1">
    <location>
        <begin position="1"/>
        <end position="21"/>
    </location>
</feature>
<reference evidence="2 3" key="1">
    <citation type="submission" date="2019-03" db="EMBL/GenBank/DDBJ databases">
        <title>Draft genome sequence of Xylaria hypoxylon DSM 108379, a ubiquitous saprotrophic-parasitic fungi on hardwood.</title>
        <authorList>
            <person name="Buettner E."/>
            <person name="Leonhardt S."/>
            <person name="Gebauer A.M."/>
            <person name="Liers C."/>
            <person name="Hofrichter M."/>
            <person name="Kellner H."/>
        </authorList>
    </citation>
    <scope>NUCLEOTIDE SEQUENCE [LARGE SCALE GENOMIC DNA]</scope>
    <source>
        <strain evidence="2 3">DSM 108379</strain>
    </source>
</reference>
<evidence type="ECO:0000313" key="3">
    <source>
        <dbReference type="Proteomes" id="UP000297716"/>
    </source>
</evidence>
<dbReference type="AlphaFoldDB" id="A0A4Z0Z5P3"/>
<keyword evidence="3" id="KW-1185">Reference proteome</keyword>
<comment type="caution">
    <text evidence="2">The sequence shown here is derived from an EMBL/GenBank/DDBJ whole genome shotgun (WGS) entry which is preliminary data.</text>
</comment>
<dbReference type="EMBL" id="SKBN01000080">
    <property type="protein sequence ID" value="TGJ83902.1"/>
    <property type="molecule type" value="Genomic_DNA"/>
</dbReference>
<accession>A0A4Z0Z5P3</accession>
<protein>
    <recommendedName>
        <fullName evidence="4">Extracellular membrane protein CFEM domain-containing protein</fullName>
    </recommendedName>
</protein>
<dbReference type="OrthoDB" id="4658046at2759"/>
<sequence length="152" mass="15574">MQFITITTIFGMLLASAPALATPVENVAPRQVSVGTCGSQFGAPITSFPIGEACSGDGFACDPTCTDIIQCANGVFVLIASCGSDICAGNHNGGAPKEDSVSPLSSLPTPNTSNWETEILEASSKMRFNGGALLGGDLDLEGVLLDQHPELN</sequence>
<keyword evidence="1" id="KW-0732">Signal</keyword>
<evidence type="ECO:0000313" key="2">
    <source>
        <dbReference type="EMBL" id="TGJ83902.1"/>
    </source>
</evidence>
<organism evidence="2 3">
    <name type="scientific">Xylaria hypoxylon</name>
    <dbReference type="NCBI Taxonomy" id="37992"/>
    <lineage>
        <taxon>Eukaryota</taxon>
        <taxon>Fungi</taxon>
        <taxon>Dikarya</taxon>
        <taxon>Ascomycota</taxon>
        <taxon>Pezizomycotina</taxon>
        <taxon>Sordariomycetes</taxon>
        <taxon>Xylariomycetidae</taxon>
        <taxon>Xylariales</taxon>
        <taxon>Xylariaceae</taxon>
        <taxon>Xylaria</taxon>
    </lineage>
</organism>
<name>A0A4Z0Z5P3_9PEZI</name>
<evidence type="ECO:0008006" key="4">
    <source>
        <dbReference type="Google" id="ProtNLM"/>
    </source>
</evidence>